<proteinExistence type="inferred from homology"/>
<dbReference type="CDD" id="cd04278">
    <property type="entry name" value="ZnMc_MMP"/>
    <property type="match status" value="1"/>
</dbReference>
<feature type="repeat" description="Hemopexin" evidence="25">
    <location>
        <begin position="271"/>
        <end position="320"/>
    </location>
</feature>
<dbReference type="SUPFAM" id="SSF55486">
    <property type="entry name" value="Metalloproteases ('zincins'), catalytic domain"/>
    <property type="match status" value="1"/>
</dbReference>
<evidence type="ECO:0000256" key="8">
    <source>
        <dbReference type="ARBA" id="ARBA00022729"/>
    </source>
</evidence>
<dbReference type="GO" id="GO:0030198">
    <property type="term" value="P:extracellular matrix organization"/>
    <property type="evidence" value="ECO:0007669"/>
    <property type="project" value="TreeGrafter"/>
</dbReference>
<feature type="binding site" evidence="21">
    <location>
        <position position="327"/>
    </location>
    <ligand>
        <name>Ca(2+)</name>
        <dbReference type="ChEBI" id="CHEBI:29108"/>
        <label>5</label>
    </ligand>
</feature>
<keyword evidence="12 21" id="KW-0106">Calcium</keyword>
<evidence type="ECO:0000256" key="23">
    <source>
        <dbReference type="PIRSR" id="PIRSR621190-4"/>
    </source>
</evidence>
<feature type="binding site" evidence="21">
    <location>
        <position position="175"/>
    </location>
    <ligand>
        <name>Ca(2+)</name>
        <dbReference type="ChEBI" id="CHEBI:29108"/>
        <label>3</label>
    </ligand>
</feature>
<comment type="similarity">
    <text evidence="2">Belongs to the peptidase M10A family.</text>
</comment>
<evidence type="ECO:0000256" key="16">
    <source>
        <dbReference type="ARBA" id="ARBA00023157"/>
    </source>
</evidence>
<evidence type="ECO:0000256" key="21">
    <source>
        <dbReference type="PIRSR" id="PIRSR621190-2"/>
    </source>
</evidence>
<dbReference type="PRINTS" id="PR00138">
    <property type="entry name" value="MATRIXIN"/>
</dbReference>
<dbReference type="InterPro" id="IPR018486">
    <property type="entry name" value="Hemopexin_CS"/>
</dbReference>
<feature type="binding site" evidence="20">
    <location>
        <position position="217"/>
    </location>
    <ligand>
        <name>Zn(2+)</name>
        <dbReference type="ChEBI" id="CHEBI:29105"/>
        <label>2</label>
        <note>catalytic</note>
    </ligand>
</feature>
<evidence type="ECO:0000256" key="4">
    <source>
        <dbReference type="ARBA" id="ARBA00022525"/>
    </source>
</evidence>
<dbReference type="InterPro" id="IPR000585">
    <property type="entry name" value="Hemopexin-like_dom"/>
</dbReference>
<gene>
    <name evidence="29" type="primary">LOC115815557</name>
</gene>
<keyword evidence="15" id="KW-0865">Zymogen</keyword>
<keyword evidence="16 22" id="KW-1015">Disulfide bond</keyword>
<evidence type="ECO:0000256" key="11">
    <source>
        <dbReference type="ARBA" id="ARBA00022833"/>
    </source>
</evidence>
<feature type="modified residue" description="Phosphotyrosine; by PKDCC" evidence="23">
    <location>
        <position position="356"/>
    </location>
</feature>
<evidence type="ECO:0000256" key="6">
    <source>
        <dbReference type="ARBA" id="ARBA00022670"/>
    </source>
</evidence>
<evidence type="ECO:0000256" key="26">
    <source>
        <dbReference type="SAM" id="SignalP"/>
    </source>
</evidence>
<dbReference type="GO" id="GO:0008270">
    <property type="term" value="F:zinc ion binding"/>
    <property type="evidence" value="ECO:0007669"/>
    <property type="project" value="InterPro"/>
</dbReference>
<dbReference type="FunFam" id="3.40.390.10:FF:000007">
    <property type="entry name" value="Collagenase 3"/>
    <property type="match status" value="1"/>
</dbReference>
<keyword evidence="14" id="KW-0177">Collagen degradation</keyword>
<dbReference type="SUPFAM" id="SSF47090">
    <property type="entry name" value="PGBD-like"/>
    <property type="match status" value="1"/>
</dbReference>
<dbReference type="OrthoDB" id="406838at2759"/>
<dbReference type="InterPro" id="IPR033739">
    <property type="entry name" value="M10A_MMP"/>
</dbReference>
<evidence type="ECO:0000256" key="7">
    <source>
        <dbReference type="ARBA" id="ARBA00022723"/>
    </source>
</evidence>
<accession>A0A6J2VN59</accession>
<feature type="binding site" evidence="21">
    <location>
        <position position="375"/>
    </location>
    <ligand>
        <name>Ca(2+)</name>
        <dbReference type="ChEBI" id="CHEBI:29108"/>
        <label>5</label>
    </ligand>
</feature>
<feature type="binding site" description="in inhibited form" evidence="21">
    <location>
        <position position="87"/>
    </location>
    <ligand>
        <name>Zn(2+)</name>
        <dbReference type="ChEBI" id="CHEBI:29105"/>
        <label>2</label>
        <note>catalytic</note>
    </ligand>
</feature>
<keyword evidence="13" id="KW-0482">Metalloprotease</keyword>
<feature type="binding site" evidence="21">
    <location>
        <position position="187"/>
    </location>
    <ligand>
        <name>Ca(2+)</name>
        <dbReference type="ChEBI" id="CHEBI:29108"/>
        <label>2</label>
    </ligand>
</feature>
<feature type="disulfide bond" evidence="22">
    <location>
        <begin position="274"/>
        <end position="461"/>
    </location>
</feature>
<keyword evidence="5" id="KW-0272">Extracellular matrix</keyword>
<sequence>MEITSIILLLTVAHSFAKPLLTSETDDWLLAEKYLRRFYNMPAGLQAAGKPSGTMQEKIKEMQSFFRLEVTGNLDSKTLELMSMPRCGVPDVAAYSHFPNDPKWTTNLVTYRIVNYTPDLKKEDVDRALHNALKVWSKVTPLKFKKLHDGTADIMISFGAREHGDHNPFDGPDGLLAHAYPPGNGIGGDTHFDEDEMWTMDARNYNLFLVAAHEFGHALGMGHSSDPGALMYPVYTYSQGFPLSEDDVKGIQSLYGPNPDHRKVKPKPEAPNRCDPELSFDAVTELRGETMIFKDRFYWRLHPQMPEPQQILITSTWPFLPKTVDAAYENPEKDIVIIFSGIRMWALNGYDLVDGYPKYIHKLGLPKSIRKVDAAVHIKDTGKTLLFTDEEYWSYDEQTGTMDSGYPRSIEMDFPGIGDEVDAATYSSGYLSFFRKHTVFEYSYSARKVIRLMRANNLLYC</sequence>
<feature type="binding site" evidence="21">
    <location>
        <position position="193"/>
    </location>
    <ligand>
        <name>Ca(2+)</name>
        <dbReference type="ChEBI" id="CHEBI:29108"/>
        <label>3</label>
    </ligand>
</feature>
<evidence type="ECO:0000256" key="24">
    <source>
        <dbReference type="PIRSR" id="PIRSR621190-5"/>
    </source>
</evidence>
<evidence type="ECO:0000256" key="14">
    <source>
        <dbReference type="ARBA" id="ARBA00023105"/>
    </source>
</evidence>
<keyword evidence="17" id="KW-0325">Glycoprotein</keyword>
<dbReference type="InterPro" id="IPR036365">
    <property type="entry name" value="PGBD-like_sf"/>
</dbReference>
<dbReference type="FunFam" id="2.110.10.10:FF:000002">
    <property type="entry name" value="Matrix metallopeptidase 3"/>
    <property type="match status" value="1"/>
</dbReference>
<evidence type="ECO:0000256" key="10">
    <source>
        <dbReference type="ARBA" id="ARBA00022801"/>
    </source>
</evidence>
<evidence type="ECO:0000259" key="27">
    <source>
        <dbReference type="SMART" id="SM00235"/>
    </source>
</evidence>
<keyword evidence="9" id="KW-0677">Repeat</keyword>
<organism evidence="28 29">
    <name type="scientific">Chanos chanos</name>
    <name type="common">Milkfish</name>
    <name type="synonym">Mugil chanos</name>
    <dbReference type="NCBI Taxonomy" id="29144"/>
    <lineage>
        <taxon>Eukaryota</taxon>
        <taxon>Metazoa</taxon>
        <taxon>Chordata</taxon>
        <taxon>Craniata</taxon>
        <taxon>Vertebrata</taxon>
        <taxon>Euteleostomi</taxon>
        <taxon>Actinopterygii</taxon>
        <taxon>Neopterygii</taxon>
        <taxon>Teleostei</taxon>
        <taxon>Ostariophysi</taxon>
        <taxon>Gonorynchiformes</taxon>
        <taxon>Chanidae</taxon>
        <taxon>Chanos</taxon>
    </lineage>
</organism>
<protein>
    <recommendedName>
        <fullName evidence="3">Collagenase 3</fullName>
    </recommendedName>
    <alternativeName>
        <fullName evidence="18">Matrix metalloproteinase-13</fullName>
    </alternativeName>
</protein>
<dbReference type="GO" id="GO:0004222">
    <property type="term" value="F:metalloendopeptidase activity"/>
    <property type="evidence" value="ECO:0007669"/>
    <property type="project" value="InterPro"/>
</dbReference>
<dbReference type="SMART" id="SM00120">
    <property type="entry name" value="HX"/>
    <property type="match status" value="4"/>
</dbReference>
<evidence type="ECO:0000256" key="1">
    <source>
        <dbReference type="ARBA" id="ARBA00004498"/>
    </source>
</evidence>
<dbReference type="PANTHER" id="PTHR10201">
    <property type="entry name" value="MATRIX METALLOPROTEINASE"/>
    <property type="match status" value="1"/>
</dbReference>
<comment type="cofactor">
    <cofactor evidence="21">
        <name>Zn(2+)</name>
        <dbReference type="ChEBI" id="CHEBI:29105"/>
    </cofactor>
    <text evidence="21">Binds 2 Zn(2+) ions per subunit.</text>
</comment>
<evidence type="ECO:0000256" key="15">
    <source>
        <dbReference type="ARBA" id="ARBA00023145"/>
    </source>
</evidence>
<dbReference type="GeneID" id="115815557"/>
<feature type="binding site" evidence="21">
    <location>
        <position position="171"/>
    </location>
    <ligand>
        <name>Ca(2+)</name>
        <dbReference type="ChEBI" id="CHEBI:29108"/>
        <label>3</label>
    </ligand>
</feature>
<evidence type="ECO:0000256" key="22">
    <source>
        <dbReference type="PIRSR" id="PIRSR621190-3"/>
    </source>
</evidence>
<dbReference type="InterPro" id="IPR006026">
    <property type="entry name" value="Peptidase_Metallo"/>
</dbReference>
<feature type="binding site" evidence="21">
    <location>
        <position position="231"/>
    </location>
    <ligand>
        <name>Zn(2+)</name>
        <dbReference type="ChEBI" id="CHEBI:29105"/>
        <label>2</label>
        <note>catalytic</note>
    </ligand>
</feature>
<keyword evidence="10" id="KW-0378">Hydrolase</keyword>
<dbReference type="Gene3D" id="2.110.10.10">
    <property type="entry name" value="Hemopexin-like domain"/>
    <property type="match status" value="1"/>
</dbReference>
<evidence type="ECO:0000256" key="9">
    <source>
        <dbReference type="ARBA" id="ARBA00022737"/>
    </source>
</evidence>
<evidence type="ECO:0000256" key="2">
    <source>
        <dbReference type="ARBA" id="ARBA00010370"/>
    </source>
</evidence>
<feature type="repeat" description="Hemopexin" evidence="25">
    <location>
        <begin position="321"/>
        <end position="367"/>
    </location>
</feature>
<reference evidence="29" key="1">
    <citation type="submission" date="2025-08" db="UniProtKB">
        <authorList>
            <consortium name="RefSeq"/>
        </authorList>
    </citation>
    <scope>IDENTIFICATION</scope>
</reference>
<dbReference type="InterPro" id="IPR036375">
    <property type="entry name" value="Hemopexin-like_dom_sf"/>
</dbReference>
<dbReference type="InterPro" id="IPR001818">
    <property type="entry name" value="Pept_M10_metallopeptidase"/>
</dbReference>
<feature type="binding site" evidence="21">
    <location>
        <position position="163"/>
    </location>
    <ligand>
        <name>Zn(2+)</name>
        <dbReference type="ChEBI" id="CHEBI:29105"/>
        <label>1</label>
    </ligand>
</feature>
<feature type="binding site" evidence="21">
    <location>
        <position position="422"/>
    </location>
    <ligand>
        <name>Ca(2+)</name>
        <dbReference type="ChEBI" id="CHEBI:29108"/>
        <label>4</label>
    </ligand>
</feature>
<evidence type="ECO:0000256" key="13">
    <source>
        <dbReference type="ARBA" id="ARBA00023049"/>
    </source>
</evidence>
<keyword evidence="4" id="KW-0964">Secreted</keyword>
<keyword evidence="6" id="KW-0645">Protease</keyword>
<comment type="subcellular location">
    <subcellularLocation>
        <location evidence="1">Secreted</location>
        <location evidence="1">Extracellular space</location>
        <location evidence="1">Extracellular matrix</location>
    </subcellularLocation>
</comment>
<dbReference type="RefSeq" id="XP_030634380.1">
    <property type="nucleotide sequence ID" value="XM_030778520.1"/>
</dbReference>
<dbReference type="Pfam" id="PF00045">
    <property type="entry name" value="Hemopexin"/>
    <property type="match status" value="2"/>
</dbReference>
<dbReference type="SUPFAM" id="SSF50923">
    <property type="entry name" value="Hemopexin-like domain"/>
    <property type="match status" value="1"/>
</dbReference>
<dbReference type="PIRSF" id="PIRSF001191">
    <property type="entry name" value="Peptidase_M10A_matrix"/>
    <property type="match status" value="1"/>
</dbReference>
<dbReference type="GO" id="GO:0005615">
    <property type="term" value="C:extracellular space"/>
    <property type="evidence" value="ECO:0007669"/>
    <property type="project" value="TreeGrafter"/>
</dbReference>
<feature type="active site" evidence="19">
    <location>
        <position position="214"/>
    </location>
</feature>
<dbReference type="PANTHER" id="PTHR10201:SF165">
    <property type="entry name" value="COLLAGENASE 3"/>
    <property type="match status" value="1"/>
</dbReference>
<feature type="binding site" evidence="21">
    <location>
        <position position="119"/>
    </location>
    <ligand>
        <name>Ca(2+)</name>
        <dbReference type="ChEBI" id="CHEBI:29108"/>
        <label>1</label>
    </ligand>
</feature>
<dbReference type="InterPro" id="IPR002477">
    <property type="entry name" value="Peptidoglycan-bd-like"/>
</dbReference>
<keyword evidence="8 26" id="KW-0732">Signal</keyword>
<dbReference type="Pfam" id="PF01471">
    <property type="entry name" value="PG_binding_1"/>
    <property type="match status" value="1"/>
</dbReference>
<dbReference type="PROSITE" id="PS00024">
    <property type="entry name" value="HEMOPEXIN"/>
    <property type="match status" value="1"/>
</dbReference>
<dbReference type="Pfam" id="PF00413">
    <property type="entry name" value="Peptidase_M10"/>
    <property type="match status" value="1"/>
</dbReference>
<evidence type="ECO:0000256" key="20">
    <source>
        <dbReference type="PIRSR" id="PIRSR001191-2"/>
    </source>
</evidence>
<keyword evidence="7 20" id="KW-0479">Metal-binding</keyword>
<dbReference type="GO" id="GO:0006508">
    <property type="term" value="P:proteolysis"/>
    <property type="evidence" value="ECO:0007669"/>
    <property type="project" value="UniProtKB-KW"/>
</dbReference>
<dbReference type="InterPro" id="IPR018487">
    <property type="entry name" value="Hemopexin-like_repeat"/>
</dbReference>
<dbReference type="GO" id="GO:0031012">
    <property type="term" value="C:extracellular matrix"/>
    <property type="evidence" value="ECO:0007669"/>
    <property type="project" value="InterPro"/>
</dbReference>
<name>A0A6J2VN59_CHACN</name>
<feature type="signal peptide" evidence="26">
    <location>
        <begin position="1"/>
        <end position="17"/>
    </location>
</feature>
<evidence type="ECO:0000256" key="19">
    <source>
        <dbReference type="PIRSR" id="PIRSR001191-1"/>
    </source>
</evidence>
<keyword evidence="28" id="KW-1185">Reference proteome</keyword>
<dbReference type="InterPro" id="IPR021158">
    <property type="entry name" value="Pept_M10A_Zn_BS"/>
</dbReference>
<evidence type="ECO:0000256" key="18">
    <source>
        <dbReference type="ARBA" id="ARBA00031807"/>
    </source>
</evidence>
<feature type="binding site" evidence="21">
    <location>
        <position position="281"/>
    </location>
    <ligand>
        <name>Ca(2+)</name>
        <dbReference type="ChEBI" id="CHEBI:29108"/>
        <label>4</label>
    </ligand>
</feature>
<dbReference type="InParanoid" id="A0A6J2VN59"/>
<feature type="repeat" description="Hemopexin" evidence="25">
    <location>
        <begin position="369"/>
        <end position="417"/>
    </location>
</feature>
<dbReference type="PROSITE" id="PS51642">
    <property type="entry name" value="HEMOPEXIN_2"/>
    <property type="match status" value="3"/>
</dbReference>
<evidence type="ECO:0000256" key="17">
    <source>
        <dbReference type="ARBA" id="ARBA00023180"/>
    </source>
</evidence>
<evidence type="ECO:0000256" key="3">
    <source>
        <dbReference type="ARBA" id="ARBA00018037"/>
    </source>
</evidence>
<feature type="binding site" evidence="21">
    <location>
        <position position="178"/>
    </location>
    <ligand>
        <name>Zn(2+)</name>
        <dbReference type="ChEBI" id="CHEBI:29105"/>
        <label>1</label>
    </ligand>
</feature>
<keyword evidence="11 20" id="KW-0862">Zinc</keyword>
<dbReference type="Gene3D" id="3.40.390.10">
    <property type="entry name" value="Collagenase (Catalytic Domain)"/>
    <property type="match status" value="1"/>
</dbReference>
<dbReference type="InterPro" id="IPR024079">
    <property type="entry name" value="MetalloPept_cat_dom_sf"/>
</dbReference>
<dbReference type="InterPro" id="IPR021190">
    <property type="entry name" value="Pept_M10A"/>
</dbReference>
<evidence type="ECO:0000313" key="28">
    <source>
        <dbReference type="Proteomes" id="UP000504632"/>
    </source>
</evidence>
<dbReference type="PROSITE" id="PS00546">
    <property type="entry name" value="CYSTEINE_SWITCH"/>
    <property type="match status" value="1"/>
</dbReference>
<feature type="chain" id="PRO_5026983572" description="Collagenase 3" evidence="26">
    <location>
        <begin position="18"/>
        <end position="461"/>
    </location>
</feature>
<feature type="binding site" evidence="21">
    <location>
        <position position="189"/>
    </location>
    <ligand>
        <name>Ca(2+)</name>
        <dbReference type="ChEBI" id="CHEBI:29108"/>
        <label>2</label>
    </ligand>
</feature>
<feature type="binding site" evidence="21">
    <location>
        <position position="153"/>
    </location>
    <ligand>
        <name>Ca(2+)</name>
        <dbReference type="ChEBI" id="CHEBI:29108"/>
        <label>2</label>
    </ligand>
</feature>
<feature type="binding site" evidence="21">
    <location>
        <position position="191"/>
    </location>
    <ligand>
        <name>Zn(2+)</name>
        <dbReference type="ChEBI" id="CHEBI:29105"/>
        <label>1</label>
    </ligand>
</feature>
<evidence type="ECO:0000313" key="29">
    <source>
        <dbReference type="RefSeq" id="XP_030634380.1"/>
    </source>
</evidence>
<feature type="binding site" evidence="21">
    <location>
        <position position="170"/>
    </location>
    <ligand>
        <name>Ca(2+)</name>
        <dbReference type="ChEBI" id="CHEBI:29108"/>
        <label>3</label>
    </ligand>
</feature>
<feature type="binding site" evidence="21">
    <location>
        <position position="196"/>
    </location>
    <ligand>
        <name>Ca(2+)</name>
        <dbReference type="ChEBI" id="CHEBI:29108"/>
        <label>3</label>
    </ligand>
</feature>
<feature type="binding site" evidence="21">
    <location>
        <position position="325"/>
    </location>
    <ligand>
        <name>Ca(2+)</name>
        <dbReference type="ChEBI" id="CHEBI:29108"/>
        <label>4</label>
    </ligand>
</feature>
<feature type="binding site" evidence="20">
    <location>
        <position position="213"/>
    </location>
    <ligand>
        <name>Zn(2+)</name>
        <dbReference type="ChEBI" id="CHEBI:29105"/>
        <label>2</label>
        <note>catalytic</note>
    </ligand>
</feature>
<dbReference type="CDD" id="cd00094">
    <property type="entry name" value="HX"/>
    <property type="match status" value="1"/>
</dbReference>
<dbReference type="Proteomes" id="UP000504632">
    <property type="component" value="Chromosome 6"/>
</dbReference>
<comment type="cofactor">
    <cofactor evidence="21">
        <name>Ca(2+)</name>
        <dbReference type="ChEBI" id="CHEBI:29108"/>
    </cofactor>
    <text evidence="21">Can bind about 5 Ca(2+) ions per subunit.</text>
</comment>
<dbReference type="GO" id="GO:0030574">
    <property type="term" value="P:collagen catabolic process"/>
    <property type="evidence" value="ECO:0007669"/>
    <property type="project" value="UniProtKB-KW"/>
</dbReference>
<evidence type="ECO:0000256" key="25">
    <source>
        <dbReference type="PROSITE-ProRule" id="PRU01011"/>
    </source>
</evidence>
<feature type="binding site" evidence="20">
    <location>
        <position position="223"/>
    </location>
    <ligand>
        <name>Zn(2+)</name>
        <dbReference type="ChEBI" id="CHEBI:29105"/>
        <label>2</label>
        <note>catalytic</note>
    </ligand>
</feature>
<dbReference type="AlphaFoldDB" id="A0A6J2VN59"/>
<evidence type="ECO:0000256" key="12">
    <source>
        <dbReference type="ARBA" id="ARBA00022837"/>
    </source>
</evidence>
<feature type="binding site" evidence="21">
    <location>
        <position position="196"/>
    </location>
    <ligand>
        <name>Ca(2+)</name>
        <dbReference type="ChEBI" id="CHEBI:29108"/>
        <label>1</label>
    </ligand>
</feature>
<dbReference type="SMART" id="SM00235">
    <property type="entry name" value="ZnMc"/>
    <property type="match status" value="1"/>
</dbReference>
<feature type="short sequence motif" description="Cysteine switch" evidence="24">
    <location>
        <begin position="85"/>
        <end position="92"/>
    </location>
</feature>
<feature type="binding site" evidence="21">
    <location>
        <position position="165"/>
    </location>
    <ligand>
        <name>Zn(2+)</name>
        <dbReference type="ChEBI" id="CHEBI:29105"/>
        <label>1</label>
    </ligand>
</feature>
<evidence type="ECO:0000256" key="5">
    <source>
        <dbReference type="ARBA" id="ARBA00022530"/>
    </source>
</evidence>
<feature type="domain" description="Peptidase metallopeptidase" evidence="27">
    <location>
        <begin position="100"/>
        <end position="257"/>
    </location>
</feature>